<dbReference type="PANTHER" id="PTHR43995:SF1">
    <property type="entry name" value="PRE-MRNA-PROCESSING FACTOR 19"/>
    <property type="match status" value="1"/>
</dbReference>
<keyword evidence="1" id="KW-0507">mRNA processing</keyword>
<accession>A0A8J5LNF1</accession>
<dbReference type="Pfam" id="PF01507">
    <property type="entry name" value="PAPS_reduct"/>
    <property type="match status" value="1"/>
</dbReference>
<protein>
    <recommendedName>
        <fullName evidence="1">Pre-mRNA-processing factor 19</fullName>
        <ecNumber evidence="1">2.3.2.27</ecNumber>
    </recommendedName>
</protein>
<dbReference type="PANTHER" id="PTHR43995">
    <property type="entry name" value="PRE-MRNA-PROCESSING FACTOR 19"/>
    <property type="match status" value="1"/>
</dbReference>
<dbReference type="Proteomes" id="UP000734854">
    <property type="component" value="Unassembled WGS sequence"/>
</dbReference>
<comment type="function">
    <text evidence="1">Ubiquitin-protein ligase which is mainly involved pre-mRNA splicing and DNA repair. Required for pre-mRNA splicing as component of the spliceosome.</text>
</comment>
<comment type="caution">
    <text evidence="5">The sequence shown here is derived from an EMBL/GenBank/DDBJ whole genome shotgun (WGS) entry which is preliminary data.</text>
</comment>
<organism evidence="5 6">
    <name type="scientific">Zingiber officinale</name>
    <name type="common">Ginger</name>
    <name type="synonym">Amomum zingiber</name>
    <dbReference type="NCBI Taxonomy" id="94328"/>
    <lineage>
        <taxon>Eukaryota</taxon>
        <taxon>Viridiplantae</taxon>
        <taxon>Streptophyta</taxon>
        <taxon>Embryophyta</taxon>
        <taxon>Tracheophyta</taxon>
        <taxon>Spermatophyta</taxon>
        <taxon>Magnoliopsida</taxon>
        <taxon>Liliopsida</taxon>
        <taxon>Zingiberales</taxon>
        <taxon>Zingiberaceae</taxon>
        <taxon>Zingiber</taxon>
    </lineage>
</organism>
<comment type="subcellular location">
    <subcellularLocation>
        <location evidence="1">Nucleus</location>
    </subcellularLocation>
</comment>
<dbReference type="SUPFAM" id="SSF52402">
    <property type="entry name" value="Adenine nucleotide alpha hydrolases-like"/>
    <property type="match status" value="1"/>
</dbReference>
<evidence type="ECO:0000313" key="6">
    <source>
        <dbReference type="Proteomes" id="UP000734854"/>
    </source>
</evidence>
<gene>
    <name evidence="5" type="ORF">ZIOFF_019117</name>
</gene>
<evidence type="ECO:0000259" key="4">
    <source>
        <dbReference type="Pfam" id="PF08606"/>
    </source>
</evidence>
<dbReference type="EC" id="2.3.2.27" evidence="1"/>
<evidence type="ECO:0000256" key="2">
    <source>
        <dbReference type="SAM" id="SignalP"/>
    </source>
</evidence>
<keyword evidence="2" id="KW-0732">Signal</keyword>
<feature type="domain" description="Prp19 coiled-coil region" evidence="4">
    <location>
        <begin position="129"/>
        <end position="182"/>
    </location>
</feature>
<dbReference type="AlphaFoldDB" id="A0A8J5LNF1"/>
<dbReference type="Gene3D" id="3.40.50.620">
    <property type="entry name" value="HUPs"/>
    <property type="match status" value="1"/>
</dbReference>
<feature type="signal peptide" evidence="2">
    <location>
        <begin position="1"/>
        <end position="28"/>
    </location>
</feature>
<keyword evidence="1" id="KW-0234">DNA repair</keyword>
<dbReference type="InterPro" id="IPR038959">
    <property type="entry name" value="Prp19"/>
</dbReference>
<dbReference type="EMBL" id="JACMSC010000005">
    <property type="protein sequence ID" value="KAG6521983.1"/>
    <property type="molecule type" value="Genomic_DNA"/>
</dbReference>
<sequence length="269" mass="30693">MKFGKRTGNKTLLLQILLLVVTDREGDASLQGKAGLLAQPNNQLVVTHRSDSFVEDLEVGVLVRGLHEGCEEDVVEVPELPRPLGAPDAQVLEIGFLFQVDVDPGRLRCIAKMSTSEIDVAKPRPLQAVSIPRLLGMLQTNLLILKEFNVVFLLLKQEWDALMLSNFALENQLHTARQKLSHLCIRSWRKVRPLRRMLKGLREWITGQRKDQSPSSRANIPVREKIMTIPRKEKKREARREEIAKKVVVLDMVFRRCTRCLEDAQVEKI</sequence>
<keyword evidence="6" id="KW-1185">Reference proteome</keyword>
<comment type="similarity">
    <text evidence="1">Belongs to the WD repeat PRP19 family.</text>
</comment>
<name>A0A8J5LNF1_ZINOF</name>
<keyword evidence="1" id="KW-0747">Spliceosome</keyword>
<keyword evidence="1" id="KW-0808">Transferase</keyword>
<dbReference type="GO" id="GO:0000974">
    <property type="term" value="C:Prp19 complex"/>
    <property type="evidence" value="ECO:0007669"/>
    <property type="project" value="UniProtKB-UniRule"/>
</dbReference>
<evidence type="ECO:0000259" key="3">
    <source>
        <dbReference type="Pfam" id="PF01507"/>
    </source>
</evidence>
<dbReference type="InterPro" id="IPR002500">
    <property type="entry name" value="PAPS_reduct_dom"/>
</dbReference>
<feature type="chain" id="PRO_5035178727" description="Pre-mRNA-processing factor 19" evidence="2">
    <location>
        <begin position="29"/>
        <end position="269"/>
    </location>
</feature>
<dbReference type="InterPro" id="IPR013915">
    <property type="entry name" value="Prp19_cc"/>
</dbReference>
<evidence type="ECO:0000313" key="5">
    <source>
        <dbReference type="EMBL" id="KAG6521983.1"/>
    </source>
</evidence>
<feature type="domain" description="Phosphoadenosine phosphosulphate reductase" evidence="3">
    <location>
        <begin position="185"/>
        <end position="225"/>
    </location>
</feature>
<keyword evidence="1" id="KW-0539">Nucleus</keyword>
<comment type="catalytic activity">
    <reaction evidence="1">
        <text>S-ubiquitinyl-[E2 ubiquitin-conjugating enzyme]-L-cysteine + [acceptor protein]-L-lysine = [E2 ubiquitin-conjugating enzyme]-L-cysteine + N(6)-ubiquitinyl-[acceptor protein]-L-lysine.</text>
        <dbReference type="EC" id="2.3.2.27"/>
    </reaction>
</comment>
<proteinExistence type="inferred from homology"/>
<dbReference type="GO" id="GO:0071006">
    <property type="term" value="C:U2-type catalytic step 1 spliceosome"/>
    <property type="evidence" value="ECO:0007669"/>
    <property type="project" value="TreeGrafter"/>
</dbReference>
<comment type="pathway">
    <text evidence="1">Protein modification; protein ubiquitination.</text>
</comment>
<dbReference type="Pfam" id="PF08606">
    <property type="entry name" value="Prp19"/>
    <property type="match status" value="1"/>
</dbReference>
<evidence type="ECO:0000256" key="1">
    <source>
        <dbReference type="RuleBase" id="RU367101"/>
    </source>
</evidence>
<keyword evidence="1" id="KW-0227">DNA damage</keyword>
<keyword evidence="1" id="KW-0508">mRNA splicing</keyword>
<keyword evidence="1" id="KW-0833">Ubl conjugation pathway</keyword>
<dbReference type="UniPathway" id="UPA00143"/>
<dbReference type="InterPro" id="IPR014729">
    <property type="entry name" value="Rossmann-like_a/b/a_fold"/>
</dbReference>
<reference evidence="5 6" key="1">
    <citation type="submission" date="2020-08" db="EMBL/GenBank/DDBJ databases">
        <title>Plant Genome Project.</title>
        <authorList>
            <person name="Zhang R.-G."/>
        </authorList>
    </citation>
    <scope>NUCLEOTIDE SEQUENCE [LARGE SCALE GENOMIC DNA]</scope>
    <source>
        <tissue evidence="5">Rhizome</tissue>
    </source>
</reference>
<dbReference type="GO" id="GO:0000398">
    <property type="term" value="P:mRNA splicing, via spliceosome"/>
    <property type="evidence" value="ECO:0007669"/>
    <property type="project" value="InterPro"/>
</dbReference>
<dbReference type="GO" id="GO:0005737">
    <property type="term" value="C:cytoplasm"/>
    <property type="evidence" value="ECO:0007669"/>
    <property type="project" value="TreeGrafter"/>
</dbReference>
<comment type="subunit">
    <text evidence="1">Homotetramer.</text>
</comment>
<dbReference type="GO" id="GO:0061630">
    <property type="term" value="F:ubiquitin protein ligase activity"/>
    <property type="evidence" value="ECO:0007669"/>
    <property type="project" value="UniProtKB-UniRule"/>
</dbReference>
<dbReference type="GO" id="GO:0006281">
    <property type="term" value="P:DNA repair"/>
    <property type="evidence" value="ECO:0007669"/>
    <property type="project" value="UniProtKB-KW"/>
</dbReference>
<dbReference type="GO" id="GO:0070534">
    <property type="term" value="P:protein K63-linked ubiquitination"/>
    <property type="evidence" value="ECO:0007669"/>
    <property type="project" value="UniProtKB-UniRule"/>
</dbReference>